<evidence type="ECO:0000313" key="10">
    <source>
        <dbReference type="Proteomes" id="UP000177117"/>
    </source>
</evidence>
<dbReference type="Proteomes" id="UP000177117">
    <property type="component" value="Unassembled WGS sequence"/>
</dbReference>
<evidence type="ECO:0000259" key="8">
    <source>
        <dbReference type="Pfam" id="PF02397"/>
    </source>
</evidence>
<evidence type="ECO:0000256" key="2">
    <source>
        <dbReference type="ARBA" id="ARBA00006464"/>
    </source>
</evidence>
<comment type="subcellular location">
    <subcellularLocation>
        <location evidence="1">Membrane</location>
        <topology evidence="1">Multi-pass membrane protein</topology>
    </subcellularLocation>
</comment>
<reference evidence="9 10" key="1">
    <citation type="journal article" date="2016" name="Nat. Commun.">
        <title>Thousands of microbial genomes shed light on interconnected biogeochemical processes in an aquifer system.</title>
        <authorList>
            <person name="Anantharaman K."/>
            <person name="Brown C.T."/>
            <person name="Hug L.A."/>
            <person name="Sharon I."/>
            <person name="Castelle C.J."/>
            <person name="Probst A.J."/>
            <person name="Thomas B.C."/>
            <person name="Singh A."/>
            <person name="Wilkins M.J."/>
            <person name="Karaoz U."/>
            <person name="Brodie E.L."/>
            <person name="Williams K.H."/>
            <person name="Hubbard S.S."/>
            <person name="Banfield J.F."/>
        </authorList>
    </citation>
    <scope>NUCLEOTIDE SEQUENCE [LARGE SCALE GENOMIC DNA]</scope>
</reference>
<evidence type="ECO:0000256" key="3">
    <source>
        <dbReference type="ARBA" id="ARBA00022679"/>
    </source>
</evidence>
<feature type="transmembrane region" description="Helical" evidence="7">
    <location>
        <begin position="7"/>
        <end position="26"/>
    </location>
</feature>
<gene>
    <name evidence="9" type="ORF">A2650_04385</name>
</gene>
<evidence type="ECO:0000313" key="9">
    <source>
        <dbReference type="EMBL" id="OGN00156.1"/>
    </source>
</evidence>
<evidence type="ECO:0000256" key="6">
    <source>
        <dbReference type="ARBA" id="ARBA00023136"/>
    </source>
</evidence>
<proteinExistence type="inferred from homology"/>
<dbReference type="InterPro" id="IPR003362">
    <property type="entry name" value="Bact_transf"/>
</dbReference>
<dbReference type="PANTHER" id="PTHR30576:SF0">
    <property type="entry name" value="UNDECAPRENYL-PHOSPHATE N-ACETYLGALACTOSAMINYL 1-PHOSPHATE TRANSFERASE-RELATED"/>
    <property type="match status" value="1"/>
</dbReference>
<organism evidence="9 10">
    <name type="scientific">Candidatus Yanofskybacteria bacterium RIFCSPHIGHO2_01_FULL_41_53</name>
    <dbReference type="NCBI Taxonomy" id="1802663"/>
    <lineage>
        <taxon>Bacteria</taxon>
        <taxon>Candidatus Yanofskyibacteriota</taxon>
    </lineage>
</organism>
<keyword evidence="4 7" id="KW-0812">Transmembrane</keyword>
<comment type="caution">
    <text evidence="9">The sequence shown here is derived from an EMBL/GenBank/DDBJ whole genome shotgun (WGS) entry which is preliminary data.</text>
</comment>
<keyword evidence="6 7" id="KW-0472">Membrane</keyword>
<protein>
    <recommendedName>
        <fullName evidence="8">Bacterial sugar transferase domain-containing protein</fullName>
    </recommendedName>
</protein>
<dbReference type="NCBIfam" id="TIGR03025">
    <property type="entry name" value="EPS_sugtrans"/>
    <property type="match status" value="1"/>
</dbReference>
<dbReference type="EMBL" id="MGJD01000028">
    <property type="protein sequence ID" value="OGN00156.1"/>
    <property type="molecule type" value="Genomic_DNA"/>
</dbReference>
<dbReference type="InterPro" id="IPR017475">
    <property type="entry name" value="EPS_sugar_tfrase"/>
</dbReference>
<evidence type="ECO:0000256" key="7">
    <source>
        <dbReference type="SAM" id="Phobius"/>
    </source>
</evidence>
<feature type="transmembrane region" description="Helical" evidence="7">
    <location>
        <begin position="100"/>
        <end position="120"/>
    </location>
</feature>
<evidence type="ECO:0000256" key="5">
    <source>
        <dbReference type="ARBA" id="ARBA00022989"/>
    </source>
</evidence>
<evidence type="ECO:0000256" key="1">
    <source>
        <dbReference type="ARBA" id="ARBA00004141"/>
    </source>
</evidence>
<dbReference type="GO" id="GO:0016020">
    <property type="term" value="C:membrane"/>
    <property type="evidence" value="ECO:0007669"/>
    <property type="project" value="UniProtKB-SubCell"/>
</dbReference>
<name>A0A1F8EJF6_9BACT</name>
<dbReference type="PANTHER" id="PTHR30576">
    <property type="entry name" value="COLANIC BIOSYNTHESIS UDP-GLUCOSE LIPID CARRIER TRANSFERASE"/>
    <property type="match status" value="1"/>
</dbReference>
<accession>A0A1F8EJF6</accession>
<feature type="transmembrane region" description="Helical" evidence="7">
    <location>
        <begin position="252"/>
        <end position="276"/>
    </location>
</feature>
<dbReference type="Pfam" id="PF02397">
    <property type="entry name" value="Bac_transf"/>
    <property type="match status" value="1"/>
</dbReference>
<sequence>MKKIGLLLLDISALYGALAITLFIRYKDNFGEQYEIHFAPFLFIFALWIFILYITNLYDFGFLRNNLEFYSNLSRTIVIASAISFIFFYLIPVFDITPRTNLVIFIGLFSGIIFATRTVFNKANAGGFKKPLLIVGVNNQSLELAKFVEENPQLGYELKYIMDLAKEGIKNVDQIIKQEKINTVVISPETYQAPQIIDTFYRSLENRVTFKNLSSFYEQMTNKVPLGAINQIWFLENLSEGSKKTYEEMKRFFDIIFAIIFGIITLPFIPLIALTIKIGSSGPVLYRQKRVGQNGKNFEIIKFRTMRKDAEKETGAVWAEKDDPRTTLLGKFLRKTRIDELPQLWNILRGEMSFVGPRAERPEFHDELKTEVPFYEERYIIKPGLSGWAQINYHYGSSVNDAAQKLQYDLYYIKNRSLILDLGIILKTINIALRQAGR</sequence>
<comment type="similarity">
    <text evidence="2">Belongs to the bacterial sugar transferase family.</text>
</comment>
<dbReference type="GO" id="GO:0016780">
    <property type="term" value="F:phosphotransferase activity, for other substituted phosphate groups"/>
    <property type="evidence" value="ECO:0007669"/>
    <property type="project" value="TreeGrafter"/>
</dbReference>
<feature type="transmembrane region" description="Helical" evidence="7">
    <location>
        <begin position="76"/>
        <end position="94"/>
    </location>
</feature>
<keyword evidence="3" id="KW-0808">Transferase</keyword>
<keyword evidence="5 7" id="KW-1133">Transmembrane helix</keyword>
<dbReference type="AlphaFoldDB" id="A0A1F8EJF6"/>
<feature type="transmembrane region" description="Helical" evidence="7">
    <location>
        <begin position="38"/>
        <end position="55"/>
    </location>
</feature>
<evidence type="ECO:0000256" key="4">
    <source>
        <dbReference type="ARBA" id="ARBA00022692"/>
    </source>
</evidence>
<feature type="domain" description="Bacterial sugar transferase" evidence="8">
    <location>
        <begin position="250"/>
        <end position="433"/>
    </location>
</feature>